<comment type="caution">
    <text evidence="1">The sequence shown here is derived from an EMBL/GenBank/DDBJ whole genome shotgun (WGS) entry which is preliminary data.</text>
</comment>
<dbReference type="RefSeq" id="WP_229349556.1">
    <property type="nucleotide sequence ID" value="NZ_BAABAO010000013.1"/>
</dbReference>
<keyword evidence="2" id="KW-1185">Reference proteome</keyword>
<dbReference type="EMBL" id="BAABAO010000013">
    <property type="protein sequence ID" value="GAA4138142.1"/>
    <property type="molecule type" value="Genomic_DNA"/>
</dbReference>
<dbReference type="NCBIfam" id="TIGR01847">
    <property type="entry name" value="bacteriocin_sig"/>
    <property type="match status" value="1"/>
</dbReference>
<proteinExistence type="predicted"/>
<name>A0ABP7YM44_9FLAO</name>
<reference evidence="2" key="1">
    <citation type="journal article" date="2019" name="Int. J. Syst. Evol. Microbiol.">
        <title>The Global Catalogue of Microorganisms (GCM) 10K type strain sequencing project: providing services to taxonomists for standard genome sequencing and annotation.</title>
        <authorList>
            <consortium name="The Broad Institute Genomics Platform"/>
            <consortium name="The Broad Institute Genome Sequencing Center for Infectious Disease"/>
            <person name="Wu L."/>
            <person name="Ma J."/>
        </authorList>
    </citation>
    <scope>NUCLEOTIDE SEQUENCE [LARGE SCALE GENOMIC DNA]</scope>
    <source>
        <strain evidence="2">JCM 17386</strain>
    </source>
</reference>
<dbReference type="Proteomes" id="UP001501333">
    <property type="component" value="Unassembled WGS sequence"/>
</dbReference>
<sequence length="52" mass="5632">MENLEILTKEELNQVEGGSLIGFAIGFAGYFLEKAADVIASHPVGGPRHYEI</sequence>
<protein>
    <recommendedName>
        <fullName evidence="3">Bacteriocin</fullName>
    </recommendedName>
</protein>
<gene>
    <name evidence="1" type="ORF">GCM10022250_36510</name>
</gene>
<accession>A0ABP7YM44</accession>
<dbReference type="InterPro" id="IPR010133">
    <property type="entry name" value="Bacteriocin_signal_seq"/>
</dbReference>
<organism evidence="1 2">
    <name type="scientific">Flavobacterium chungbukense</name>
    <dbReference type="NCBI Taxonomy" id="877464"/>
    <lineage>
        <taxon>Bacteria</taxon>
        <taxon>Pseudomonadati</taxon>
        <taxon>Bacteroidota</taxon>
        <taxon>Flavobacteriia</taxon>
        <taxon>Flavobacteriales</taxon>
        <taxon>Flavobacteriaceae</taxon>
        <taxon>Flavobacterium</taxon>
    </lineage>
</organism>
<evidence type="ECO:0008006" key="3">
    <source>
        <dbReference type="Google" id="ProtNLM"/>
    </source>
</evidence>
<evidence type="ECO:0000313" key="2">
    <source>
        <dbReference type="Proteomes" id="UP001501333"/>
    </source>
</evidence>
<evidence type="ECO:0000313" key="1">
    <source>
        <dbReference type="EMBL" id="GAA4138142.1"/>
    </source>
</evidence>